<dbReference type="InterPro" id="IPR009053">
    <property type="entry name" value="Prefoldin"/>
</dbReference>
<evidence type="ECO:0008006" key="5">
    <source>
        <dbReference type="Google" id="ProtNLM"/>
    </source>
</evidence>
<dbReference type="GO" id="GO:0005737">
    <property type="term" value="C:cytoplasm"/>
    <property type="evidence" value="ECO:0007669"/>
    <property type="project" value="TreeGrafter"/>
</dbReference>
<dbReference type="GO" id="GO:0007017">
    <property type="term" value="P:microtubule-based process"/>
    <property type="evidence" value="ECO:0007669"/>
    <property type="project" value="TreeGrafter"/>
</dbReference>
<dbReference type="CDD" id="cd23156">
    <property type="entry name" value="Prefoldin_3"/>
    <property type="match status" value="1"/>
</dbReference>
<sequence length="208" mass="23088">MSKSFMSGQRPTAHFIPDIEAYMSGKQTEPTVRALEGQYTKFRFMEKALLQRKSGLAGRLPELNKALSALVLLARAADPDVDLVAEGLADADMPEASSQVTPPGAETGHFDMRFELAETLYAEGRIKTGAAFDTVHLWIGSNVMVAYPPKEALGVLRRNRDQTLTMMDGIDDDIAHIREQINILQVNVARIHNWDVKRRAALRQQAAK</sequence>
<comment type="similarity">
    <text evidence="1">Belongs to the prefoldin subunit alpha family.</text>
</comment>
<dbReference type="RefSeq" id="XP_009498025.1">
    <property type="nucleotide sequence ID" value="XM_009499750.1"/>
</dbReference>
<dbReference type="Pfam" id="PF02996">
    <property type="entry name" value="Prefoldin"/>
    <property type="match status" value="1"/>
</dbReference>
<reference evidence="3" key="1">
    <citation type="submission" date="2013-04" db="EMBL/GenBank/DDBJ databases">
        <title>The Genome Sequence of Fonticula alba ATCC 38817.</title>
        <authorList>
            <consortium name="The Broad Institute Genomics Platform"/>
            <person name="Russ C."/>
            <person name="Cuomo C."/>
            <person name="Burger G."/>
            <person name="Gray M.W."/>
            <person name="Holland P.W.H."/>
            <person name="King N."/>
            <person name="Lang F.B.F."/>
            <person name="Roger A.J."/>
            <person name="Ruiz-Trillo I."/>
            <person name="Brown M."/>
            <person name="Walker B."/>
            <person name="Young S."/>
            <person name="Zeng Q."/>
            <person name="Gargeya S."/>
            <person name="Fitzgerald M."/>
            <person name="Haas B."/>
            <person name="Abouelleil A."/>
            <person name="Allen A.W."/>
            <person name="Alvarado L."/>
            <person name="Arachchi H.M."/>
            <person name="Berlin A.M."/>
            <person name="Chapman S.B."/>
            <person name="Gainer-Dewar J."/>
            <person name="Goldberg J."/>
            <person name="Griggs A."/>
            <person name="Gujja S."/>
            <person name="Hansen M."/>
            <person name="Howarth C."/>
            <person name="Imamovic A."/>
            <person name="Ireland A."/>
            <person name="Larimer J."/>
            <person name="McCowan C."/>
            <person name="Murphy C."/>
            <person name="Pearson M."/>
            <person name="Poon T.W."/>
            <person name="Priest M."/>
            <person name="Roberts A."/>
            <person name="Saif S."/>
            <person name="Shea T."/>
            <person name="Sisk P."/>
            <person name="Sykes S."/>
            <person name="Wortman J."/>
            <person name="Nusbaum C."/>
            <person name="Birren B."/>
        </authorList>
    </citation>
    <scope>NUCLEOTIDE SEQUENCE [LARGE SCALE GENOMIC DNA]</scope>
    <source>
        <strain evidence="3">ATCC 38817</strain>
    </source>
</reference>
<dbReference type="InterPro" id="IPR016655">
    <property type="entry name" value="PFD3"/>
</dbReference>
<protein>
    <recommendedName>
        <fullName evidence="5">Prefoldin subunit 3</fullName>
    </recommendedName>
</protein>
<dbReference type="STRING" id="691883.A0A058Z004"/>
<dbReference type="InterPro" id="IPR004127">
    <property type="entry name" value="Prefoldin_subunit_alpha"/>
</dbReference>
<keyword evidence="2" id="KW-0143">Chaperone</keyword>
<dbReference type="OrthoDB" id="6375174at2759"/>
<gene>
    <name evidence="3" type="ORF">H696_05981</name>
</gene>
<keyword evidence="4" id="KW-1185">Reference proteome</keyword>
<dbReference type="Proteomes" id="UP000030693">
    <property type="component" value="Unassembled WGS sequence"/>
</dbReference>
<dbReference type="AlphaFoldDB" id="A0A058Z004"/>
<dbReference type="GO" id="GO:0007021">
    <property type="term" value="P:tubulin complex assembly"/>
    <property type="evidence" value="ECO:0007669"/>
    <property type="project" value="TreeGrafter"/>
</dbReference>
<dbReference type="GO" id="GO:0006457">
    <property type="term" value="P:protein folding"/>
    <property type="evidence" value="ECO:0007669"/>
    <property type="project" value="InterPro"/>
</dbReference>
<evidence type="ECO:0000256" key="2">
    <source>
        <dbReference type="ARBA" id="ARBA00023186"/>
    </source>
</evidence>
<accession>A0A058Z004</accession>
<dbReference type="PANTHER" id="PTHR12409:SF0">
    <property type="entry name" value="PREFOLDIN SUBUNIT 3"/>
    <property type="match status" value="1"/>
</dbReference>
<name>A0A058Z004_FONAL</name>
<dbReference type="PANTHER" id="PTHR12409">
    <property type="entry name" value="PREFOLDIN SUBUNIT 3"/>
    <property type="match status" value="1"/>
</dbReference>
<dbReference type="OMA" id="YNYDVHQ"/>
<evidence type="ECO:0000256" key="1">
    <source>
        <dbReference type="ARBA" id="ARBA00010048"/>
    </source>
</evidence>
<organism evidence="3">
    <name type="scientific">Fonticula alba</name>
    <name type="common">Slime mold</name>
    <dbReference type="NCBI Taxonomy" id="691883"/>
    <lineage>
        <taxon>Eukaryota</taxon>
        <taxon>Rotosphaerida</taxon>
        <taxon>Fonticulaceae</taxon>
        <taxon>Fonticula</taxon>
    </lineage>
</organism>
<dbReference type="eggNOG" id="KOG3313">
    <property type="taxonomic scope" value="Eukaryota"/>
</dbReference>
<evidence type="ECO:0000313" key="3">
    <source>
        <dbReference type="EMBL" id="KCV67584.1"/>
    </source>
</evidence>
<dbReference type="GeneID" id="20530706"/>
<dbReference type="SUPFAM" id="SSF46579">
    <property type="entry name" value="Prefoldin"/>
    <property type="match status" value="1"/>
</dbReference>
<proteinExistence type="inferred from homology"/>
<dbReference type="GO" id="GO:0016272">
    <property type="term" value="C:prefoldin complex"/>
    <property type="evidence" value="ECO:0007669"/>
    <property type="project" value="InterPro"/>
</dbReference>
<dbReference type="Gene3D" id="1.10.287.370">
    <property type="match status" value="1"/>
</dbReference>
<dbReference type="EMBL" id="KB932216">
    <property type="protein sequence ID" value="KCV67584.1"/>
    <property type="molecule type" value="Genomic_DNA"/>
</dbReference>
<evidence type="ECO:0000313" key="4">
    <source>
        <dbReference type="Proteomes" id="UP000030693"/>
    </source>
</evidence>
<dbReference type="GO" id="GO:0015631">
    <property type="term" value="F:tubulin binding"/>
    <property type="evidence" value="ECO:0007669"/>
    <property type="project" value="TreeGrafter"/>
</dbReference>